<feature type="transmembrane region" description="Helical" evidence="7">
    <location>
        <begin position="170"/>
        <end position="191"/>
    </location>
</feature>
<dbReference type="GO" id="GO:0022857">
    <property type="term" value="F:transmembrane transporter activity"/>
    <property type="evidence" value="ECO:0007669"/>
    <property type="project" value="InterPro"/>
</dbReference>
<evidence type="ECO:0000256" key="3">
    <source>
        <dbReference type="ARBA" id="ARBA00022475"/>
    </source>
</evidence>
<evidence type="ECO:0000256" key="6">
    <source>
        <dbReference type="ARBA" id="ARBA00023136"/>
    </source>
</evidence>
<evidence type="ECO:0000256" key="5">
    <source>
        <dbReference type="ARBA" id="ARBA00022989"/>
    </source>
</evidence>
<keyword evidence="2" id="KW-0813">Transport</keyword>
<feature type="transmembrane region" description="Helical" evidence="7">
    <location>
        <begin position="12"/>
        <end position="37"/>
    </location>
</feature>
<protein>
    <submittedName>
        <fullName evidence="9">MFS transporter</fullName>
    </submittedName>
</protein>
<dbReference type="RefSeq" id="WP_143984553.1">
    <property type="nucleotide sequence ID" value="NZ_CP041692.1"/>
</dbReference>
<accession>A0A516PTP4</accession>
<feature type="transmembrane region" description="Helical" evidence="7">
    <location>
        <begin position="259"/>
        <end position="282"/>
    </location>
</feature>
<keyword evidence="10" id="KW-1185">Reference proteome</keyword>
<dbReference type="KEGG" id="mik:FOE78_00315"/>
<organism evidence="9 10">
    <name type="scientific">Microlunatus elymi</name>
    <dbReference type="NCBI Taxonomy" id="2596828"/>
    <lineage>
        <taxon>Bacteria</taxon>
        <taxon>Bacillati</taxon>
        <taxon>Actinomycetota</taxon>
        <taxon>Actinomycetes</taxon>
        <taxon>Propionibacteriales</taxon>
        <taxon>Propionibacteriaceae</taxon>
        <taxon>Microlunatus</taxon>
    </lineage>
</organism>
<keyword evidence="4 7" id="KW-0812">Transmembrane</keyword>
<evidence type="ECO:0000256" key="7">
    <source>
        <dbReference type="SAM" id="Phobius"/>
    </source>
</evidence>
<dbReference type="CDD" id="cd06173">
    <property type="entry name" value="MFS_MefA_like"/>
    <property type="match status" value="1"/>
</dbReference>
<dbReference type="Pfam" id="PF05977">
    <property type="entry name" value="MFS_3"/>
    <property type="match status" value="1"/>
</dbReference>
<feature type="transmembrane region" description="Helical" evidence="7">
    <location>
        <begin position="289"/>
        <end position="310"/>
    </location>
</feature>
<keyword evidence="6 7" id="KW-0472">Membrane</keyword>
<dbReference type="OrthoDB" id="9815525at2"/>
<dbReference type="Proteomes" id="UP000319263">
    <property type="component" value="Chromosome"/>
</dbReference>
<proteinExistence type="predicted"/>
<keyword evidence="5 7" id="KW-1133">Transmembrane helix</keyword>
<evidence type="ECO:0000313" key="9">
    <source>
        <dbReference type="EMBL" id="QDP94564.1"/>
    </source>
</evidence>
<dbReference type="InterPro" id="IPR010290">
    <property type="entry name" value="TM_effector"/>
</dbReference>
<dbReference type="PANTHER" id="PTHR23513">
    <property type="entry name" value="INTEGRAL MEMBRANE EFFLUX PROTEIN-RELATED"/>
    <property type="match status" value="1"/>
</dbReference>
<feature type="transmembrane region" description="Helical" evidence="7">
    <location>
        <begin position="235"/>
        <end position="253"/>
    </location>
</feature>
<dbReference type="InterPro" id="IPR020846">
    <property type="entry name" value="MFS_dom"/>
</dbReference>
<evidence type="ECO:0000256" key="4">
    <source>
        <dbReference type="ARBA" id="ARBA00022692"/>
    </source>
</evidence>
<evidence type="ECO:0000313" key="10">
    <source>
        <dbReference type="Proteomes" id="UP000319263"/>
    </source>
</evidence>
<dbReference type="EMBL" id="CP041692">
    <property type="protein sequence ID" value="QDP94564.1"/>
    <property type="molecule type" value="Genomic_DNA"/>
</dbReference>
<dbReference type="SUPFAM" id="SSF103473">
    <property type="entry name" value="MFS general substrate transporter"/>
    <property type="match status" value="1"/>
</dbReference>
<feature type="transmembrane region" description="Helical" evidence="7">
    <location>
        <begin position="96"/>
        <end position="121"/>
    </location>
</feature>
<dbReference type="InterPro" id="IPR036259">
    <property type="entry name" value="MFS_trans_sf"/>
</dbReference>
<dbReference type="PROSITE" id="PS50850">
    <property type="entry name" value="MFS"/>
    <property type="match status" value="1"/>
</dbReference>
<feature type="transmembrane region" description="Helical" evidence="7">
    <location>
        <begin position="388"/>
        <end position="407"/>
    </location>
</feature>
<feature type="transmembrane region" description="Helical" evidence="7">
    <location>
        <begin position="57"/>
        <end position="75"/>
    </location>
</feature>
<dbReference type="PANTHER" id="PTHR23513:SF6">
    <property type="entry name" value="MAJOR FACILITATOR SUPERFAMILY ASSOCIATED DOMAIN-CONTAINING PROTEIN"/>
    <property type="match status" value="1"/>
</dbReference>
<feature type="transmembrane region" description="Helical" evidence="7">
    <location>
        <begin position="316"/>
        <end position="335"/>
    </location>
</feature>
<dbReference type="Gene3D" id="1.20.1250.20">
    <property type="entry name" value="MFS general substrate transporter like domains"/>
    <property type="match status" value="1"/>
</dbReference>
<gene>
    <name evidence="9" type="ORF">FOE78_00315</name>
</gene>
<evidence type="ECO:0000256" key="1">
    <source>
        <dbReference type="ARBA" id="ARBA00004651"/>
    </source>
</evidence>
<dbReference type="GO" id="GO:0005886">
    <property type="term" value="C:plasma membrane"/>
    <property type="evidence" value="ECO:0007669"/>
    <property type="project" value="UniProtKB-SubCell"/>
</dbReference>
<dbReference type="AlphaFoldDB" id="A0A516PTP4"/>
<feature type="domain" description="Major facilitator superfamily (MFS) profile" evidence="8">
    <location>
        <begin position="1"/>
        <end position="411"/>
    </location>
</feature>
<sequence>MGRDRSLGERGGFVRFWTAETVSGFGSAITAIALQWLIVDTLGRGSDVTGMVNAARWLPYMIFGLLAGVIIDRLRRRPVLVITDLGRGLLLMAIPALALAGLLSVPSLIIFMIIFGMLSLANDAASQSILPRLVPRHQLPAANARIDQAAAVVQVAGPALGGSLVKLITAPWAVLVDAASYLASAVLTLIVRVEEPPPRRDDTAGRLRRIGREAADGLRWVYGHRMLMPLALNTNTWFICNAAANAVLVPYVYQQLGFGAAAFGLAMAAGGVGALIGALFAVRLGAAFGIGRVVVAALIGYPIGWALIALCPGNGWPGWLTFGTAQFILGLVGGAENTNSLAYRQMITPDELQGRTNAIMRSTNRAMIVVGALAGGFLAEALGDRTVLWGIAAGFAVVAIALALSPFRTARLDDVSQHG</sequence>
<name>A0A516PTP4_9ACTN</name>
<evidence type="ECO:0000259" key="8">
    <source>
        <dbReference type="PROSITE" id="PS50850"/>
    </source>
</evidence>
<comment type="subcellular location">
    <subcellularLocation>
        <location evidence="1">Cell membrane</location>
        <topology evidence="1">Multi-pass membrane protein</topology>
    </subcellularLocation>
</comment>
<reference evidence="9 10" key="1">
    <citation type="submission" date="2019-07" db="EMBL/GenBank/DDBJ databases">
        <title>Microlunatus dokdonensis sp. nov. isolated from the rhizospheric soil of the wild plant Elymus tsukushiensis.</title>
        <authorList>
            <person name="Ghim S.-Y."/>
            <person name="Hwang Y.-J."/>
            <person name="Son J.-S."/>
            <person name="Shin J.-H."/>
        </authorList>
    </citation>
    <scope>NUCLEOTIDE SEQUENCE [LARGE SCALE GENOMIC DNA]</scope>
    <source>
        <strain evidence="9 10">KUDC0627</strain>
    </source>
</reference>
<keyword evidence="3" id="KW-1003">Cell membrane</keyword>
<evidence type="ECO:0000256" key="2">
    <source>
        <dbReference type="ARBA" id="ARBA00022448"/>
    </source>
</evidence>
<feature type="transmembrane region" description="Helical" evidence="7">
    <location>
        <begin position="365"/>
        <end position="382"/>
    </location>
</feature>